<reference evidence="3 4" key="1">
    <citation type="submission" date="2024-07" db="EMBL/GenBank/DDBJ databases">
        <authorList>
            <person name="Akdeniz Z."/>
        </authorList>
    </citation>
    <scope>NUCLEOTIDE SEQUENCE [LARGE SCALE GENOMIC DNA]</scope>
</reference>
<name>A0ABP1GXR3_9EUKA</name>
<keyword evidence="4" id="KW-1185">Reference proteome</keyword>
<evidence type="ECO:0000313" key="3">
    <source>
        <dbReference type="EMBL" id="CAL5981537.1"/>
    </source>
</evidence>
<accession>A0ABP1GXR3</accession>
<keyword evidence="2" id="KW-0812">Transmembrane</keyword>
<proteinExistence type="predicted"/>
<keyword evidence="2" id="KW-1133">Transmembrane helix</keyword>
<feature type="region of interest" description="Disordered" evidence="1">
    <location>
        <begin position="83"/>
        <end position="102"/>
    </location>
</feature>
<organism evidence="3 4">
    <name type="scientific">Hexamita inflata</name>
    <dbReference type="NCBI Taxonomy" id="28002"/>
    <lineage>
        <taxon>Eukaryota</taxon>
        <taxon>Metamonada</taxon>
        <taxon>Diplomonadida</taxon>
        <taxon>Hexamitidae</taxon>
        <taxon>Hexamitinae</taxon>
        <taxon>Hexamita</taxon>
    </lineage>
</organism>
<protein>
    <submittedName>
        <fullName evidence="3">Hypothetical_protein</fullName>
    </submittedName>
</protein>
<dbReference type="EMBL" id="CAXDID020000013">
    <property type="protein sequence ID" value="CAL5981537.1"/>
    <property type="molecule type" value="Genomic_DNA"/>
</dbReference>
<evidence type="ECO:0000313" key="4">
    <source>
        <dbReference type="Proteomes" id="UP001642409"/>
    </source>
</evidence>
<comment type="caution">
    <text evidence="3">The sequence shown here is derived from an EMBL/GenBank/DDBJ whole genome shotgun (WGS) entry which is preliminary data.</text>
</comment>
<sequence length="102" mass="12053">MGDEMCYQQESLCLSRCDKRYCIDHSTTFCCSDYYPGWKNWAWAIVAAVVVLYIVLYLLWRAYQQRKLSSYQSLEETEKLNSQMQSETVQHPVPKQEQIVVV</sequence>
<evidence type="ECO:0000256" key="1">
    <source>
        <dbReference type="SAM" id="MobiDB-lite"/>
    </source>
</evidence>
<dbReference type="Proteomes" id="UP001642409">
    <property type="component" value="Unassembled WGS sequence"/>
</dbReference>
<feature type="transmembrane region" description="Helical" evidence="2">
    <location>
        <begin position="41"/>
        <end position="60"/>
    </location>
</feature>
<keyword evidence="2" id="KW-0472">Membrane</keyword>
<evidence type="ECO:0000256" key="2">
    <source>
        <dbReference type="SAM" id="Phobius"/>
    </source>
</evidence>
<gene>
    <name evidence="3" type="ORF">HINF_LOCUS6705</name>
</gene>